<protein>
    <recommendedName>
        <fullName evidence="7">RING-type domain-containing protein</fullName>
    </recommendedName>
</protein>
<dbReference type="SUPFAM" id="SSF57850">
    <property type="entry name" value="RING/U-box"/>
    <property type="match status" value="1"/>
</dbReference>
<evidence type="ECO:0000256" key="4">
    <source>
        <dbReference type="SAM" id="Phobius"/>
    </source>
</evidence>
<keyword evidence="4" id="KW-0472">Membrane</keyword>
<keyword evidence="4" id="KW-0812">Transmembrane</keyword>
<comment type="caution">
    <text evidence="5">The sequence shown here is derived from an EMBL/GenBank/DDBJ whole genome shotgun (WGS) entry which is preliminary data.</text>
</comment>
<keyword evidence="2" id="KW-0863">Zinc-finger</keyword>
<proteinExistence type="predicted"/>
<feature type="transmembrane region" description="Helical" evidence="4">
    <location>
        <begin position="78"/>
        <end position="102"/>
    </location>
</feature>
<dbReference type="AlphaFoldDB" id="A0AA88Y5W6"/>
<keyword evidence="6" id="KW-1185">Reference proteome</keyword>
<keyword evidence="3" id="KW-0862">Zinc</keyword>
<evidence type="ECO:0000313" key="5">
    <source>
        <dbReference type="EMBL" id="KAK3093629.1"/>
    </source>
</evidence>
<reference evidence="5" key="1">
    <citation type="submission" date="2019-08" db="EMBL/GenBank/DDBJ databases">
        <title>The improved chromosome-level genome for the pearl oyster Pinctada fucata martensii using PacBio sequencing and Hi-C.</title>
        <authorList>
            <person name="Zheng Z."/>
        </authorList>
    </citation>
    <scope>NUCLEOTIDE SEQUENCE</scope>
    <source>
        <strain evidence="5">ZZ-2019</strain>
        <tissue evidence="5">Adductor muscle</tissue>
    </source>
</reference>
<dbReference type="GO" id="GO:0008270">
    <property type="term" value="F:zinc ion binding"/>
    <property type="evidence" value="ECO:0007669"/>
    <property type="project" value="UniProtKB-KW"/>
</dbReference>
<evidence type="ECO:0000313" key="6">
    <source>
        <dbReference type="Proteomes" id="UP001186944"/>
    </source>
</evidence>
<dbReference type="InterPro" id="IPR013083">
    <property type="entry name" value="Znf_RING/FYVE/PHD"/>
</dbReference>
<dbReference type="PROSITE" id="PS00518">
    <property type="entry name" value="ZF_RING_1"/>
    <property type="match status" value="1"/>
</dbReference>
<gene>
    <name evidence="5" type="ORF">FSP39_018290</name>
</gene>
<dbReference type="Proteomes" id="UP001186944">
    <property type="component" value="Unassembled WGS sequence"/>
</dbReference>
<evidence type="ECO:0008006" key="7">
    <source>
        <dbReference type="Google" id="ProtNLM"/>
    </source>
</evidence>
<evidence type="ECO:0000256" key="1">
    <source>
        <dbReference type="ARBA" id="ARBA00022723"/>
    </source>
</evidence>
<evidence type="ECO:0000256" key="2">
    <source>
        <dbReference type="ARBA" id="ARBA00022771"/>
    </source>
</evidence>
<dbReference type="InterPro" id="IPR017907">
    <property type="entry name" value="Znf_RING_CS"/>
</dbReference>
<keyword evidence="4" id="KW-1133">Transmembrane helix</keyword>
<dbReference type="Gene3D" id="3.30.40.10">
    <property type="entry name" value="Zinc/RING finger domain, C3HC4 (zinc finger)"/>
    <property type="match status" value="1"/>
</dbReference>
<organism evidence="5 6">
    <name type="scientific">Pinctada imbricata</name>
    <name type="common">Atlantic pearl-oyster</name>
    <name type="synonym">Pinctada martensii</name>
    <dbReference type="NCBI Taxonomy" id="66713"/>
    <lineage>
        <taxon>Eukaryota</taxon>
        <taxon>Metazoa</taxon>
        <taxon>Spiralia</taxon>
        <taxon>Lophotrochozoa</taxon>
        <taxon>Mollusca</taxon>
        <taxon>Bivalvia</taxon>
        <taxon>Autobranchia</taxon>
        <taxon>Pteriomorphia</taxon>
        <taxon>Pterioida</taxon>
        <taxon>Pterioidea</taxon>
        <taxon>Pteriidae</taxon>
        <taxon>Pinctada</taxon>
    </lineage>
</organism>
<accession>A0AA88Y5W6</accession>
<name>A0AA88Y5W6_PINIB</name>
<sequence>MVYGSCQHRVCADCLYDENNRRPSMKACPTCQRDNAFPLLRPNIPEDTLAIQRCLGVRACTNKGCRMEFWEWELENHIRYIIIHVLTWLANLMGELTIYSFLEK</sequence>
<keyword evidence="1" id="KW-0479">Metal-binding</keyword>
<evidence type="ECO:0000256" key="3">
    <source>
        <dbReference type="ARBA" id="ARBA00022833"/>
    </source>
</evidence>
<dbReference type="EMBL" id="VSWD01000009">
    <property type="protein sequence ID" value="KAK3093629.1"/>
    <property type="molecule type" value="Genomic_DNA"/>
</dbReference>